<feature type="transmembrane region" description="Helical" evidence="1">
    <location>
        <begin position="7"/>
        <end position="27"/>
    </location>
</feature>
<sequence length="354" mass="41155">MRVFSCLIIINLLYLTLFVVIFVLFVANNSPIDSFTLNSSPTTYLHTQIDVKPKNKNVNKNNESSSSNVNIQKANQTFIKFQQSTFHNSFIDLRNFNYNGVCKDVYKYTANNERDLWLTSYAYENYKSFLNANVTTPFVLDLLNSSIPHATKVFLLLSDPPYNTFASEMKTKYNISVIQFDVTLDNKTNKGNAATRRMLAWKEWLAPRRHLYDRVFISDLRDIYVFGDLFATFSTDDLVLQMECLDTKNKCTKFLNGTFNYKWMIKSFDLKTAIDFSKNGSIVSNVGATFGGTEKIYEYLTVMANNINMTKWDVWGYDQCLHNSVIYSRQLDYLNPTLENAHKECALWREKRYI</sequence>
<dbReference type="Proteomes" id="UP000014680">
    <property type="component" value="Unassembled WGS sequence"/>
</dbReference>
<name>L7FNX1_ENTIV</name>
<evidence type="ECO:0000256" key="1">
    <source>
        <dbReference type="SAM" id="Phobius"/>
    </source>
</evidence>
<accession>L7FNX1</accession>
<dbReference type="RefSeq" id="XP_004259271.1">
    <property type="nucleotide sequence ID" value="XM_004259223.1"/>
</dbReference>
<evidence type="ECO:0000313" key="3">
    <source>
        <dbReference type="Proteomes" id="UP000014680"/>
    </source>
</evidence>
<keyword evidence="3" id="KW-1185">Reference proteome</keyword>
<evidence type="ECO:0008006" key="4">
    <source>
        <dbReference type="Google" id="ProtNLM"/>
    </source>
</evidence>
<keyword evidence="1" id="KW-0812">Transmembrane</keyword>
<protein>
    <recommendedName>
        <fullName evidence="4">Nucleotide-diphospho-sugar transferase domain-containing protein</fullName>
    </recommendedName>
</protein>
<dbReference type="VEuPathDB" id="AmoebaDB:EIN_324180"/>
<evidence type="ECO:0000313" key="2">
    <source>
        <dbReference type="EMBL" id="ELP92500.1"/>
    </source>
</evidence>
<keyword evidence="1" id="KW-0472">Membrane</keyword>
<keyword evidence="1" id="KW-1133">Transmembrane helix</keyword>
<dbReference type="OrthoDB" id="25137at2759"/>
<feature type="non-terminal residue" evidence="2">
    <location>
        <position position="354"/>
    </location>
</feature>
<dbReference type="EMBL" id="KB206366">
    <property type="protein sequence ID" value="ELP92500.1"/>
    <property type="molecule type" value="Genomic_DNA"/>
</dbReference>
<gene>
    <name evidence="2" type="ORF">EIN_324180</name>
</gene>
<organism evidence="2 3">
    <name type="scientific">Entamoeba invadens IP1</name>
    <dbReference type="NCBI Taxonomy" id="370355"/>
    <lineage>
        <taxon>Eukaryota</taxon>
        <taxon>Amoebozoa</taxon>
        <taxon>Evosea</taxon>
        <taxon>Archamoebae</taxon>
        <taxon>Mastigamoebida</taxon>
        <taxon>Entamoebidae</taxon>
        <taxon>Entamoeba</taxon>
    </lineage>
</organism>
<proteinExistence type="predicted"/>
<dbReference type="KEGG" id="eiv:EIN_324180"/>
<reference evidence="2 3" key="1">
    <citation type="submission" date="2012-10" db="EMBL/GenBank/DDBJ databases">
        <authorList>
            <person name="Zafar N."/>
            <person name="Inman J."/>
            <person name="Hall N."/>
            <person name="Lorenzi H."/>
            <person name="Caler E."/>
        </authorList>
    </citation>
    <scope>NUCLEOTIDE SEQUENCE [LARGE SCALE GENOMIC DNA]</scope>
    <source>
        <strain evidence="2 3">IP1</strain>
    </source>
</reference>
<dbReference type="GeneID" id="14891489"/>
<dbReference type="AlphaFoldDB" id="L7FNX1"/>